<evidence type="ECO:0008006" key="3">
    <source>
        <dbReference type="Google" id="ProtNLM"/>
    </source>
</evidence>
<proteinExistence type="predicted"/>
<dbReference type="Proteomes" id="UP000824107">
    <property type="component" value="Unassembled WGS sequence"/>
</dbReference>
<comment type="caution">
    <text evidence="1">The sequence shown here is derived from an EMBL/GenBank/DDBJ whole genome shotgun (WGS) entry which is preliminary data.</text>
</comment>
<name>A0A9D1M449_9PROT</name>
<sequence length="153" mass="17103">MKATQLRELVIVPALAKIDLFSPEAVALVLGTACVESQCGEYIKQIGTGPALGIFQIEPATYHDLQCNFLEYRSELKAKLMALYCEGMSAEENLTCNLMFQATVCRLIYYRAPEAIPTDLAGMADYWKKYYNTSKGKGTPEKFMAAYKRYVNG</sequence>
<gene>
    <name evidence="1" type="ORF">IAD20_04425</name>
</gene>
<organism evidence="1 2">
    <name type="scientific">Candidatus Scatocola faecipullorum</name>
    <dbReference type="NCBI Taxonomy" id="2840917"/>
    <lineage>
        <taxon>Bacteria</taxon>
        <taxon>Pseudomonadati</taxon>
        <taxon>Pseudomonadota</taxon>
        <taxon>Alphaproteobacteria</taxon>
        <taxon>Rhodospirillales</taxon>
        <taxon>Rhodospirillaceae</taxon>
        <taxon>Rhodospirillaceae incertae sedis</taxon>
        <taxon>Candidatus Scatocola</taxon>
    </lineage>
</organism>
<dbReference type="EMBL" id="DVNC01000028">
    <property type="protein sequence ID" value="HIU53309.1"/>
    <property type="molecule type" value="Genomic_DNA"/>
</dbReference>
<reference evidence="1" key="1">
    <citation type="submission" date="2020-10" db="EMBL/GenBank/DDBJ databases">
        <authorList>
            <person name="Gilroy R."/>
        </authorList>
    </citation>
    <scope>NUCLEOTIDE SEQUENCE</scope>
    <source>
        <strain evidence="1">ChiW3-316</strain>
    </source>
</reference>
<reference evidence="1" key="2">
    <citation type="journal article" date="2021" name="PeerJ">
        <title>Extensive microbial diversity within the chicken gut microbiome revealed by metagenomics and culture.</title>
        <authorList>
            <person name="Gilroy R."/>
            <person name="Ravi A."/>
            <person name="Getino M."/>
            <person name="Pursley I."/>
            <person name="Horton D.L."/>
            <person name="Alikhan N.F."/>
            <person name="Baker D."/>
            <person name="Gharbi K."/>
            <person name="Hall N."/>
            <person name="Watson M."/>
            <person name="Adriaenssens E.M."/>
            <person name="Foster-Nyarko E."/>
            <person name="Jarju S."/>
            <person name="Secka A."/>
            <person name="Antonio M."/>
            <person name="Oren A."/>
            <person name="Chaudhuri R.R."/>
            <person name="La Ragione R."/>
            <person name="Hildebrand F."/>
            <person name="Pallen M.J."/>
        </authorList>
    </citation>
    <scope>NUCLEOTIDE SEQUENCE</scope>
    <source>
        <strain evidence="1">ChiW3-316</strain>
    </source>
</reference>
<accession>A0A9D1M449</accession>
<protein>
    <recommendedName>
        <fullName evidence="3">Endolysin</fullName>
    </recommendedName>
</protein>
<evidence type="ECO:0000313" key="1">
    <source>
        <dbReference type="EMBL" id="HIU53309.1"/>
    </source>
</evidence>
<evidence type="ECO:0000313" key="2">
    <source>
        <dbReference type="Proteomes" id="UP000824107"/>
    </source>
</evidence>
<dbReference type="AlphaFoldDB" id="A0A9D1M449"/>